<dbReference type="CDD" id="cd06257">
    <property type="entry name" value="DnaJ"/>
    <property type="match status" value="1"/>
</dbReference>
<dbReference type="Pfam" id="PF00226">
    <property type="entry name" value="DnaJ"/>
    <property type="match status" value="1"/>
</dbReference>
<dbReference type="InterPro" id="IPR051948">
    <property type="entry name" value="Hsp70_co-chaperone_J-domain"/>
</dbReference>
<keyword evidence="1" id="KW-0143">Chaperone</keyword>
<keyword evidence="2" id="KW-0812">Transmembrane</keyword>
<sequence>MSGYLSMLGWAFLPNLATGWLQSIYYGFTIRAGDPKPAPGSARYNSHRRTIHILVVAAYLCYTIFEADYEQRRISSYYADLGVPLDAADREIKTRFRRLAAMHHPDKAGKDAGDSAAFFMHLKVASDTLQDTAKRFAYERFGPEIARWQKCVTIRDYVTRGVVSGILPHYVVAAASIYILGLFGYMEFGKYYRWLVLIALCVFELHTVTRPDFPPFVNAINAILTQFTSSPPYLPFQIISLARRLTITFYIALNQIGPLIAFMITGPEKSEEDDEKAMRQSLHRLEMLTKQLDGDAVRLLDMEMAPFKGDTDATSNLQGKMREWLVQNTIRADPMVRDAMGTSLRKRRVDAPAGAKVNLCSMQTTL</sequence>
<dbReference type="PRINTS" id="PR00625">
    <property type="entry name" value="JDOMAIN"/>
</dbReference>
<feature type="transmembrane region" description="Helical" evidence="2">
    <location>
        <begin position="48"/>
        <end position="65"/>
    </location>
</feature>
<dbReference type="EMBL" id="AFQF01000749">
    <property type="protein sequence ID" value="EGU87045.1"/>
    <property type="molecule type" value="Genomic_DNA"/>
</dbReference>
<feature type="domain" description="J" evidence="3">
    <location>
        <begin position="76"/>
        <end position="142"/>
    </location>
</feature>
<dbReference type="GO" id="GO:0005783">
    <property type="term" value="C:endoplasmic reticulum"/>
    <property type="evidence" value="ECO:0007669"/>
    <property type="project" value="TreeGrafter"/>
</dbReference>
<comment type="caution">
    <text evidence="4">The sequence shown here is derived from an EMBL/GenBank/DDBJ whole genome shotgun (WGS) entry which is preliminary data.</text>
</comment>
<dbReference type="InterPro" id="IPR036869">
    <property type="entry name" value="J_dom_sf"/>
</dbReference>
<dbReference type="STRING" id="660025.F9F7R4"/>
<dbReference type="PROSITE" id="PS50076">
    <property type="entry name" value="DNAJ_2"/>
    <property type="match status" value="1"/>
</dbReference>
<name>F9F7R4_FUSOF</name>
<dbReference type="Gene3D" id="1.10.287.110">
    <property type="entry name" value="DnaJ domain"/>
    <property type="match status" value="1"/>
</dbReference>
<protein>
    <recommendedName>
        <fullName evidence="3">J domain-containing protein</fullName>
    </recommendedName>
</protein>
<dbReference type="OrthoDB" id="436519at2759"/>
<evidence type="ECO:0000313" key="4">
    <source>
        <dbReference type="EMBL" id="EGU87045.1"/>
    </source>
</evidence>
<dbReference type="PaxDb" id="5507-FOXG_05222P0"/>
<evidence type="ECO:0000256" key="1">
    <source>
        <dbReference type="ARBA" id="ARBA00023186"/>
    </source>
</evidence>
<organism evidence="4">
    <name type="scientific">Fusarium oxysporum (strain Fo5176)</name>
    <name type="common">Fusarium vascular wilt</name>
    <dbReference type="NCBI Taxonomy" id="660025"/>
    <lineage>
        <taxon>Eukaryota</taxon>
        <taxon>Fungi</taxon>
        <taxon>Dikarya</taxon>
        <taxon>Ascomycota</taxon>
        <taxon>Pezizomycotina</taxon>
        <taxon>Sordariomycetes</taxon>
        <taxon>Hypocreomycetidae</taxon>
        <taxon>Hypocreales</taxon>
        <taxon>Nectriaceae</taxon>
        <taxon>Fusarium</taxon>
        <taxon>Fusarium oxysporum species complex</taxon>
    </lineage>
</organism>
<dbReference type="PANTHER" id="PTHR44360:SF1">
    <property type="entry name" value="DNAJ HOMOLOG SUBFAMILY B MEMBER 9"/>
    <property type="match status" value="1"/>
</dbReference>
<dbReference type="InterPro" id="IPR001623">
    <property type="entry name" value="DnaJ_domain"/>
</dbReference>
<proteinExistence type="predicted"/>
<accession>F9F7R4</accession>
<evidence type="ECO:0000256" key="2">
    <source>
        <dbReference type="SAM" id="Phobius"/>
    </source>
</evidence>
<gene>
    <name evidence="4" type="ORF">FOXB_02439</name>
</gene>
<feature type="transmembrane region" description="Helical" evidence="2">
    <location>
        <begin position="157"/>
        <end position="185"/>
    </location>
</feature>
<dbReference type="SUPFAM" id="SSF46565">
    <property type="entry name" value="Chaperone J-domain"/>
    <property type="match status" value="1"/>
</dbReference>
<dbReference type="GO" id="GO:0036503">
    <property type="term" value="P:ERAD pathway"/>
    <property type="evidence" value="ECO:0007669"/>
    <property type="project" value="TreeGrafter"/>
</dbReference>
<evidence type="ECO:0000259" key="3">
    <source>
        <dbReference type="PROSITE" id="PS50076"/>
    </source>
</evidence>
<dbReference type="GO" id="GO:0051087">
    <property type="term" value="F:protein-folding chaperone binding"/>
    <property type="evidence" value="ECO:0007669"/>
    <property type="project" value="TreeGrafter"/>
</dbReference>
<keyword evidence="2" id="KW-0472">Membrane</keyword>
<reference evidence="4" key="1">
    <citation type="journal article" date="2012" name="Mol. Plant Microbe Interact.">
        <title>A highly conserved effector in Fusarium oxysporum is required for full virulence on Arabidopsis.</title>
        <authorList>
            <person name="Thatcher L.F."/>
            <person name="Gardiner D.M."/>
            <person name="Kazan K."/>
            <person name="Manners J."/>
        </authorList>
    </citation>
    <scope>NUCLEOTIDE SEQUENCE [LARGE SCALE GENOMIC DNA]</scope>
    <source>
        <strain evidence="4">Fo5176</strain>
    </source>
</reference>
<dbReference type="AlphaFoldDB" id="F9F7R4"/>
<feature type="transmembrane region" description="Helical" evidence="2">
    <location>
        <begin position="7"/>
        <end position="28"/>
    </location>
</feature>
<keyword evidence="2" id="KW-1133">Transmembrane helix</keyword>
<dbReference type="GO" id="GO:0051787">
    <property type="term" value="F:misfolded protein binding"/>
    <property type="evidence" value="ECO:0007669"/>
    <property type="project" value="TreeGrafter"/>
</dbReference>
<dbReference type="SMART" id="SM00271">
    <property type="entry name" value="DnaJ"/>
    <property type="match status" value="1"/>
</dbReference>
<dbReference type="PANTHER" id="PTHR44360">
    <property type="entry name" value="DNAJ HOMOLOG SUBFAMILY B MEMBER 9"/>
    <property type="match status" value="1"/>
</dbReference>